<keyword evidence="6" id="KW-0460">Magnesium</keyword>
<dbReference type="HAMAP" id="MF_00020">
    <property type="entry name" value="Acetate_kinase"/>
    <property type="match status" value="1"/>
</dbReference>
<gene>
    <name evidence="6" type="primary">ackA</name>
    <name evidence="8" type="ORF">RZN69_00590</name>
</gene>
<comment type="caution">
    <text evidence="6">Lacks conserved residue(s) required for the propagation of feature annotation.</text>
</comment>
<dbReference type="SUPFAM" id="SSF53067">
    <property type="entry name" value="Actin-like ATPase domain"/>
    <property type="match status" value="2"/>
</dbReference>
<dbReference type="InterPro" id="IPR000890">
    <property type="entry name" value="Aliphatic_acid_kin_short-chain"/>
</dbReference>
<proteinExistence type="inferred from homology"/>
<dbReference type="PRINTS" id="PR00471">
    <property type="entry name" value="ACETATEKNASE"/>
</dbReference>
<dbReference type="RefSeq" id="WP_317834049.1">
    <property type="nucleotide sequence ID" value="NZ_CP136920.1"/>
</dbReference>
<keyword evidence="2 6" id="KW-0808">Transferase</keyword>
<keyword evidence="3 6" id="KW-0547">Nucleotide-binding</keyword>
<sequence>MKVLVANLGSTSFKYRLFDITEAGETLLAKGGYERVENFGEVIEDCVRSLEEDAHLAPMGADLDAVGFKCVVGGEVSGCLEADQTVLDALEKFREVAPAHNPAYANGIKQFAKVMPNVPRVALFETAFYQWTPEPTRHYAVPKNWRDAGIRRYGFHGASHKFIAERSAQLIGREDIVEKVQHLYQQGNTDITEKPLRVISCHLGGSSSVTGIHNGVAIGSSMGFSPQGGLPQNNRVGDLDTMAIPFMMKTQGLSLEECEHQLTKEGGLLGLSGAGNDIRDVKDAASKGNQDARLALEIQIREIRRWVGSFFFEMGGADIIAFTGGIGEYNPDVRAGVCRGLEELGIAVDGRLNGALMGTEGFISANGARTRIAVIPANEEVVIAREVFRFMQSRNAGKSGVNREKAEVNT</sequence>
<evidence type="ECO:0000256" key="6">
    <source>
        <dbReference type="HAMAP-Rule" id="MF_00020"/>
    </source>
</evidence>
<feature type="binding site" evidence="6">
    <location>
        <position position="7"/>
    </location>
    <ligand>
        <name>Mg(2+)</name>
        <dbReference type="ChEBI" id="CHEBI:18420"/>
    </ligand>
</feature>
<accession>A0AAQ3QW57</accession>
<comment type="cofactor">
    <cofactor evidence="6">
        <name>Mg(2+)</name>
        <dbReference type="ChEBI" id="CHEBI:18420"/>
    </cofactor>
    <cofactor evidence="6">
        <name>Mn(2+)</name>
        <dbReference type="ChEBI" id="CHEBI:29035"/>
    </cofactor>
    <text evidence="6">Mg(2+). Can also accept Mn(2+).</text>
</comment>
<dbReference type="GO" id="GO:0005524">
    <property type="term" value="F:ATP binding"/>
    <property type="evidence" value="ECO:0007669"/>
    <property type="project" value="UniProtKB-KW"/>
</dbReference>
<feature type="binding site" evidence="6">
    <location>
        <position position="379"/>
    </location>
    <ligand>
        <name>Mg(2+)</name>
        <dbReference type="ChEBI" id="CHEBI:18420"/>
    </ligand>
</feature>
<feature type="binding site" evidence="6">
    <location>
        <begin position="277"/>
        <end position="279"/>
    </location>
    <ligand>
        <name>ATP</name>
        <dbReference type="ChEBI" id="CHEBI:30616"/>
    </ligand>
</feature>
<dbReference type="KEGG" id="puo:RZN69_00590"/>
<feature type="binding site" evidence="6">
    <location>
        <position position="14"/>
    </location>
    <ligand>
        <name>ATP</name>
        <dbReference type="ChEBI" id="CHEBI:30616"/>
    </ligand>
</feature>
<reference evidence="8 9" key="1">
    <citation type="submission" date="2023-10" db="EMBL/GenBank/DDBJ databases">
        <title>Rubellicoccus peritrichatus gen. nov., sp. nov., isolated from an algae of coral reef tank.</title>
        <authorList>
            <person name="Luo J."/>
        </authorList>
    </citation>
    <scope>NUCLEOTIDE SEQUENCE [LARGE SCALE GENOMIC DNA]</scope>
    <source>
        <strain evidence="8 9">CR14</strain>
    </source>
</reference>
<organism evidence="8 9">
    <name type="scientific">Rubellicoccus peritrichatus</name>
    <dbReference type="NCBI Taxonomy" id="3080537"/>
    <lineage>
        <taxon>Bacteria</taxon>
        <taxon>Pseudomonadati</taxon>
        <taxon>Verrucomicrobiota</taxon>
        <taxon>Opitutia</taxon>
        <taxon>Puniceicoccales</taxon>
        <taxon>Cerasicoccaceae</taxon>
        <taxon>Rubellicoccus</taxon>
    </lineage>
</organism>
<comment type="function">
    <text evidence="6">Catalyzes the formation of acetyl phosphate from acetate and ATP. Can also catalyze the reverse reaction.</text>
</comment>
<dbReference type="GO" id="GO:0006085">
    <property type="term" value="P:acetyl-CoA biosynthetic process"/>
    <property type="evidence" value="ECO:0007669"/>
    <property type="project" value="UniProtKB-UniRule"/>
</dbReference>
<comment type="subcellular location">
    <subcellularLocation>
        <location evidence="6">Cytoplasm</location>
    </subcellularLocation>
</comment>
<dbReference type="GO" id="GO:0008776">
    <property type="term" value="F:acetate kinase activity"/>
    <property type="evidence" value="ECO:0007669"/>
    <property type="project" value="UniProtKB-UniRule"/>
</dbReference>
<dbReference type="AlphaFoldDB" id="A0AAQ3QW57"/>
<keyword evidence="6" id="KW-0479">Metal-binding</keyword>
<dbReference type="GO" id="GO:0000287">
    <property type="term" value="F:magnesium ion binding"/>
    <property type="evidence" value="ECO:0007669"/>
    <property type="project" value="UniProtKB-UniRule"/>
</dbReference>
<keyword evidence="6" id="KW-0963">Cytoplasm</keyword>
<evidence type="ECO:0000256" key="7">
    <source>
        <dbReference type="RuleBase" id="RU003835"/>
    </source>
</evidence>
<dbReference type="InterPro" id="IPR043129">
    <property type="entry name" value="ATPase_NBD"/>
</dbReference>
<evidence type="ECO:0000256" key="5">
    <source>
        <dbReference type="ARBA" id="ARBA00022840"/>
    </source>
</evidence>
<name>A0AAQ3QW57_9BACT</name>
<dbReference type="Pfam" id="PF00871">
    <property type="entry name" value="Acetate_kinase"/>
    <property type="match status" value="1"/>
</dbReference>
<comment type="catalytic activity">
    <reaction evidence="6">
        <text>acetate + ATP = acetyl phosphate + ADP</text>
        <dbReference type="Rhea" id="RHEA:11352"/>
        <dbReference type="ChEBI" id="CHEBI:22191"/>
        <dbReference type="ChEBI" id="CHEBI:30089"/>
        <dbReference type="ChEBI" id="CHEBI:30616"/>
        <dbReference type="ChEBI" id="CHEBI:456216"/>
        <dbReference type="EC" id="2.7.2.1"/>
    </reaction>
</comment>
<evidence type="ECO:0000256" key="3">
    <source>
        <dbReference type="ARBA" id="ARBA00022741"/>
    </source>
</evidence>
<keyword evidence="9" id="KW-1185">Reference proteome</keyword>
<dbReference type="PIRSF" id="PIRSF000722">
    <property type="entry name" value="Acetate_prop_kin"/>
    <property type="match status" value="1"/>
</dbReference>
<comment type="subunit">
    <text evidence="6">Homodimer.</text>
</comment>
<dbReference type="InterPro" id="IPR023865">
    <property type="entry name" value="Aliphatic_acid_kinase_CS"/>
</dbReference>
<dbReference type="Proteomes" id="UP001304300">
    <property type="component" value="Chromosome"/>
</dbReference>
<evidence type="ECO:0000313" key="9">
    <source>
        <dbReference type="Proteomes" id="UP001304300"/>
    </source>
</evidence>
<protein>
    <recommendedName>
        <fullName evidence="6">Acetate kinase</fullName>
        <ecNumber evidence="6">2.7.2.1</ecNumber>
    </recommendedName>
    <alternativeName>
        <fullName evidence="6">Acetokinase</fullName>
    </alternativeName>
</protein>
<dbReference type="EC" id="2.7.2.1" evidence="6"/>
<dbReference type="EMBL" id="CP136920">
    <property type="protein sequence ID" value="WOO41565.1"/>
    <property type="molecule type" value="Genomic_DNA"/>
</dbReference>
<evidence type="ECO:0000256" key="1">
    <source>
        <dbReference type="ARBA" id="ARBA00008748"/>
    </source>
</evidence>
<comment type="pathway">
    <text evidence="6">Metabolic intermediate biosynthesis; acetyl-CoA biosynthesis; acetyl-CoA from acetate: step 1/2.</text>
</comment>
<keyword evidence="4 6" id="KW-0418">Kinase</keyword>
<dbReference type="Gene3D" id="3.30.420.40">
    <property type="match status" value="2"/>
</dbReference>
<dbReference type="GO" id="GO:0006083">
    <property type="term" value="P:acetate metabolic process"/>
    <property type="evidence" value="ECO:0007669"/>
    <property type="project" value="TreeGrafter"/>
</dbReference>
<evidence type="ECO:0000256" key="4">
    <source>
        <dbReference type="ARBA" id="ARBA00022777"/>
    </source>
</evidence>
<comment type="similarity">
    <text evidence="1 6 7">Belongs to the acetokinase family.</text>
</comment>
<dbReference type="PANTHER" id="PTHR21060:SF15">
    <property type="entry name" value="ACETATE KINASE-RELATED"/>
    <property type="match status" value="1"/>
</dbReference>
<evidence type="ECO:0000256" key="2">
    <source>
        <dbReference type="ARBA" id="ARBA00022679"/>
    </source>
</evidence>
<feature type="site" description="Transition state stabilizer" evidence="6">
    <location>
        <position position="156"/>
    </location>
</feature>
<dbReference type="InterPro" id="IPR004372">
    <property type="entry name" value="Ac/propionate_kinase"/>
</dbReference>
<keyword evidence="5 6" id="KW-0067">ATP-binding</keyword>
<feature type="site" description="Transition state stabilizer" evidence="6">
    <location>
        <position position="235"/>
    </location>
</feature>
<dbReference type="PROSITE" id="PS01075">
    <property type="entry name" value="ACETATE_KINASE_1"/>
    <property type="match status" value="1"/>
</dbReference>
<evidence type="ECO:0000313" key="8">
    <source>
        <dbReference type="EMBL" id="WOO41565.1"/>
    </source>
</evidence>
<dbReference type="PANTHER" id="PTHR21060">
    <property type="entry name" value="ACETATE KINASE"/>
    <property type="match status" value="1"/>
</dbReference>
<dbReference type="GO" id="GO:0005737">
    <property type="term" value="C:cytoplasm"/>
    <property type="evidence" value="ECO:0007669"/>
    <property type="project" value="UniProtKB-SubCell"/>
</dbReference>